<reference evidence="1 2" key="1">
    <citation type="submission" date="2020-08" db="EMBL/GenBank/DDBJ databases">
        <title>Sequencing the genomes of 1000 actinobacteria strains.</title>
        <authorList>
            <person name="Klenk H.-P."/>
        </authorList>
    </citation>
    <scope>NUCLEOTIDE SEQUENCE [LARGE SCALE GENOMIC DNA]</scope>
    <source>
        <strain evidence="1 2">DSM 45486</strain>
    </source>
</reference>
<keyword evidence="1" id="KW-0413">Isomerase</keyword>
<name>A0A7W9HH20_9PSEU</name>
<dbReference type="GO" id="GO:0062192">
    <property type="term" value="F:L-rhamnose mutarotase activity"/>
    <property type="evidence" value="ECO:0007669"/>
    <property type="project" value="UniProtKB-EC"/>
</dbReference>
<organism evidence="1 2">
    <name type="scientific">Saccharothrix ecbatanensis</name>
    <dbReference type="NCBI Taxonomy" id="1105145"/>
    <lineage>
        <taxon>Bacteria</taxon>
        <taxon>Bacillati</taxon>
        <taxon>Actinomycetota</taxon>
        <taxon>Actinomycetes</taxon>
        <taxon>Pseudonocardiales</taxon>
        <taxon>Pseudonocardiaceae</taxon>
        <taxon>Saccharothrix</taxon>
    </lineage>
</organism>
<dbReference type="InterPro" id="IPR008000">
    <property type="entry name" value="Rham/fucose_mutarotase"/>
</dbReference>
<proteinExistence type="predicted"/>
<dbReference type="RefSeq" id="WP_312868777.1">
    <property type="nucleotide sequence ID" value="NZ_JACHMO010000001.1"/>
</dbReference>
<dbReference type="InterPro" id="IPR011008">
    <property type="entry name" value="Dimeric_a/b-barrel"/>
</dbReference>
<evidence type="ECO:0000313" key="2">
    <source>
        <dbReference type="Proteomes" id="UP000552097"/>
    </source>
</evidence>
<protein>
    <submittedName>
        <fullName evidence="1">L-rhamnose mutarotase</fullName>
        <ecNumber evidence="1">5.1.3.32</ecNumber>
    </submittedName>
</protein>
<dbReference type="EMBL" id="JACHMO010000001">
    <property type="protein sequence ID" value="MBB5801819.1"/>
    <property type="molecule type" value="Genomic_DNA"/>
</dbReference>
<keyword evidence="2" id="KW-1185">Reference proteome</keyword>
<dbReference type="Gene3D" id="3.30.70.100">
    <property type="match status" value="1"/>
</dbReference>
<comment type="caution">
    <text evidence="1">The sequence shown here is derived from an EMBL/GenBank/DDBJ whole genome shotgun (WGS) entry which is preliminary data.</text>
</comment>
<dbReference type="Proteomes" id="UP000552097">
    <property type="component" value="Unassembled WGS sequence"/>
</dbReference>
<dbReference type="PANTHER" id="PTHR34389:SF2">
    <property type="entry name" value="L-RHAMNOSE MUTAROTASE"/>
    <property type="match status" value="1"/>
</dbReference>
<dbReference type="PANTHER" id="PTHR34389">
    <property type="entry name" value="L-RHAMNOSE MUTAROTASE"/>
    <property type="match status" value="1"/>
</dbReference>
<dbReference type="Pfam" id="PF05336">
    <property type="entry name" value="rhaM"/>
    <property type="match status" value="1"/>
</dbReference>
<accession>A0A7W9HH20</accession>
<dbReference type="AlphaFoldDB" id="A0A7W9HH20"/>
<evidence type="ECO:0000313" key="1">
    <source>
        <dbReference type="EMBL" id="MBB5801819.1"/>
    </source>
</evidence>
<dbReference type="EC" id="5.1.3.32" evidence="1"/>
<sequence>MTTFPTTPVPIPANQHRSRRFGQVIGVHPEHRQEYLRLHAAVWPEVEAALTRANVRNYTIFIHDDLLFAYFEYVGDDLEADLASIAADPTTQRWWTHTDPCQRRLTDGPGGPWTEMTEVWHLD</sequence>
<gene>
    <name evidence="1" type="ORF">F4560_001587</name>
</gene>
<dbReference type="SUPFAM" id="SSF54909">
    <property type="entry name" value="Dimeric alpha+beta barrel"/>
    <property type="match status" value="1"/>
</dbReference>